<evidence type="ECO:0000313" key="2">
    <source>
        <dbReference type="Proteomes" id="UP000325440"/>
    </source>
</evidence>
<keyword evidence="2" id="KW-1185">Reference proteome</keyword>
<dbReference type="InterPro" id="IPR036875">
    <property type="entry name" value="Znf_CCHC_sf"/>
</dbReference>
<protein>
    <submittedName>
        <fullName evidence="1">Zinc finger, CCHC-type</fullName>
    </submittedName>
</protein>
<accession>A0A5E4NG06</accession>
<reference evidence="1 2" key="1">
    <citation type="submission" date="2019-08" db="EMBL/GenBank/DDBJ databases">
        <authorList>
            <person name="Alioto T."/>
            <person name="Alioto T."/>
            <person name="Gomez Garrido J."/>
        </authorList>
    </citation>
    <scope>NUCLEOTIDE SEQUENCE [LARGE SCALE GENOMIC DNA]</scope>
</reference>
<dbReference type="GO" id="GO:0003676">
    <property type="term" value="F:nucleic acid binding"/>
    <property type="evidence" value="ECO:0007669"/>
    <property type="project" value="InterPro"/>
</dbReference>
<dbReference type="AlphaFoldDB" id="A0A5E4NG06"/>
<name>A0A5E4NG06_9HEMI</name>
<dbReference type="Proteomes" id="UP000325440">
    <property type="component" value="Unassembled WGS sequence"/>
</dbReference>
<sequence length="202" mass="22283">MRQCRTGGLLIEVRGDAAQVETIRAEVARSPGEEVPVRSLQTIAMVEVRGLDQWTTKEEVANALCAATGTKPGAINVVAGKLVEGRVKIGLVSCRVRIREDRTRCFQCLAFGHMSRGCTGPDRASACWRYDKEALIESFPVECLLGNQQKIWLGPATYDNHECKNNAEINSLDANFACVKATKVVELEEEITTILLLANYRE</sequence>
<dbReference type="GO" id="GO:0008270">
    <property type="term" value="F:zinc ion binding"/>
    <property type="evidence" value="ECO:0007669"/>
    <property type="project" value="InterPro"/>
</dbReference>
<dbReference type="SUPFAM" id="SSF57756">
    <property type="entry name" value="Retrovirus zinc finger-like domains"/>
    <property type="match status" value="1"/>
</dbReference>
<dbReference type="EMBL" id="CABPRJ010001967">
    <property type="protein sequence ID" value="VVC42613.1"/>
    <property type="molecule type" value="Genomic_DNA"/>
</dbReference>
<proteinExistence type="predicted"/>
<gene>
    <name evidence="1" type="ORF">CINCED_3A007454</name>
</gene>
<dbReference type="OrthoDB" id="6625437at2759"/>
<evidence type="ECO:0000313" key="1">
    <source>
        <dbReference type="EMBL" id="VVC42613.1"/>
    </source>
</evidence>
<organism evidence="1 2">
    <name type="scientific">Cinara cedri</name>
    <dbReference type="NCBI Taxonomy" id="506608"/>
    <lineage>
        <taxon>Eukaryota</taxon>
        <taxon>Metazoa</taxon>
        <taxon>Ecdysozoa</taxon>
        <taxon>Arthropoda</taxon>
        <taxon>Hexapoda</taxon>
        <taxon>Insecta</taxon>
        <taxon>Pterygota</taxon>
        <taxon>Neoptera</taxon>
        <taxon>Paraneoptera</taxon>
        <taxon>Hemiptera</taxon>
        <taxon>Sternorrhyncha</taxon>
        <taxon>Aphidomorpha</taxon>
        <taxon>Aphidoidea</taxon>
        <taxon>Aphididae</taxon>
        <taxon>Lachninae</taxon>
        <taxon>Cinara</taxon>
    </lineage>
</organism>